<gene>
    <name evidence="9" type="ORF">CALMAC_LOCUS4015</name>
</gene>
<dbReference type="EMBL" id="CAACVG010005655">
    <property type="protein sequence ID" value="VEN39499.1"/>
    <property type="molecule type" value="Genomic_DNA"/>
</dbReference>
<dbReference type="Proteomes" id="UP000410492">
    <property type="component" value="Unassembled WGS sequence"/>
</dbReference>
<evidence type="ECO:0000313" key="9">
    <source>
        <dbReference type="EMBL" id="VEN39499.1"/>
    </source>
</evidence>
<keyword evidence="3" id="KW-0812">Transmembrane</keyword>
<comment type="subcellular location">
    <subcellularLocation>
        <location evidence="1">Nucleus membrane</location>
        <topology evidence="1">Multi-pass membrane protein</topology>
    </subcellularLocation>
    <subcellularLocation>
        <location evidence="2">Rough endoplasmic reticulum membrane</location>
        <topology evidence="2">Multi-pass membrane protein</topology>
    </subcellularLocation>
</comment>
<feature type="compositionally biased region" description="Pro residues" evidence="8">
    <location>
        <begin position="524"/>
        <end position="533"/>
    </location>
</feature>
<organism evidence="9 10">
    <name type="scientific">Callosobruchus maculatus</name>
    <name type="common">Southern cowpea weevil</name>
    <name type="synonym">Pulse bruchid</name>
    <dbReference type="NCBI Taxonomy" id="64391"/>
    <lineage>
        <taxon>Eukaryota</taxon>
        <taxon>Metazoa</taxon>
        <taxon>Ecdysozoa</taxon>
        <taxon>Arthropoda</taxon>
        <taxon>Hexapoda</taxon>
        <taxon>Insecta</taxon>
        <taxon>Pterygota</taxon>
        <taxon>Neoptera</taxon>
        <taxon>Endopterygota</taxon>
        <taxon>Coleoptera</taxon>
        <taxon>Polyphaga</taxon>
        <taxon>Cucujiformia</taxon>
        <taxon>Chrysomeloidea</taxon>
        <taxon>Chrysomelidae</taxon>
        <taxon>Bruchinae</taxon>
        <taxon>Bruchini</taxon>
        <taxon>Callosobruchus</taxon>
    </lineage>
</organism>
<evidence type="ECO:0000313" key="10">
    <source>
        <dbReference type="Proteomes" id="UP000410492"/>
    </source>
</evidence>
<evidence type="ECO:0000256" key="2">
    <source>
        <dbReference type="ARBA" id="ARBA00004269"/>
    </source>
</evidence>
<sequence length="694" mass="77572">MEQPVCDKDIPQWKKDLIARLRSQNRTAAAAAISNSSSSPNRQSTGASGAIPPVVPPVPSEPQQASHNGTNGIKMVQERVWATESVGYRKADSDSDSEDLHYGPGIVKKLKNKYLSLALRESNTRPTILHMRKATSLEHLLDDEPSNEKHVETRQNGQETRRNVPNRYRNASRGEMKRARSVETISRTQNNHIPNNSISNRQSLHEDVLFKENGEYHIKPQDKPVESITHRINRPKRIPPLLNEREKPPADVVKQAKMIFERRPEQRTRAPPQTGEVQAKVDSFNNRIVKAKVEAKVAKKPPIKHNKPVLNDKVKSNAQKCPKSLDVMPLQPKRELNESLPSPIPDVSRIDFQNGQCNDKKNNSLSETPDLILTSSPLSMLTSPTYKANSTEHFLKEEIRNSSPMLNNDHHQQHSPKHVYSPLMSPNKQAKSPTSPLCSPRGSPRIMSYEEEDGRRKVQNGGPLINTVSTTSVFNFTNKPSVTAANHPVNSNVCEVKTPPSVPLEIDVNGGPAPLKKRHVSPPRFSPPPPPKVLPEAAQVAEKNLRNLQQNGTAEVVNRNVVVVTKRTTTSPSRCHESTTTAVFNFTNRKDVPDYIANDRTRSPSKPELPKPGEGGIILLTSVIDSFRDDEEEEILRSLECPPSPCDVTFINDNILIDGRSSLSQKSRTRVKVSQIYFAKSRGQRVKCEDVQMK</sequence>
<evidence type="ECO:0000256" key="5">
    <source>
        <dbReference type="ARBA" id="ARBA00022989"/>
    </source>
</evidence>
<dbReference type="AlphaFoldDB" id="A0A653BVA6"/>
<evidence type="ECO:0000256" key="7">
    <source>
        <dbReference type="ARBA" id="ARBA00023242"/>
    </source>
</evidence>
<name>A0A653BVA6_CALMS</name>
<proteinExistence type="predicted"/>
<keyword evidence="7" id="KW-0539">Nucleus</keyword>
<dbReference type="GO" id="GO:0006935">
    <property type="term" value="P:chemotaxis"/>
    <property type="evidence" value="ECO:0007669"/>
    <property type="project" value="TreeGrafter"/>
</dbReference>
<feature type="region of interest" description="Disordered" evidence="8">
    <location>
        <begin position="404"/>
        <end position="446"/>
    </location>
</feature>
<dbReference type="PANTHER" id="PTHR13289">
    <property type="entry name" value="PROTEIN PHOSPHATASE 1-BINDING PROTEIN BIFOCAL"/>
    <property type="match status" value="1"/>
</dbReference>
<dbReference type="GO" id="GO:0031965">
    <property type="term" value="C:nuclear membrane"/>
    <property type="evidence" value="ECO:0007669"/>
    <property type="project" value="UniProtKB-SubCell"/>
</dbReference>
<dbReference type="GO" id="GO:0008017">
    <property type="term" value="F:microtubule binding"/>
    <property type="evidence" value="ECO:0007669"/>
    <property type="project" value="TreeGrafter"/>
</dbReference>
<feature type="region of interest" description="Disordered" evidence="8">
    <location>
        <begin position="513"/>
        <end position="534"/>
    </location>
</feature>
<dbReference type="GO" id="GO:0023041">
    <property type="term" value="P:neuronal signal transduction"/>
    <property type="evidence" value="ECO:0007669"/>
    <property type="project" value="InterPro"/>
</dbReference>
<evidence type="ECO:0000256" key="4">
    <source>
        <dbReference type="ARBA" id="ARBA00022824"/>
    </source>
</evidence>
<evidence type="ECO:0000256" key="3">
    <source>
        <dbReference type="ARBA" id="ARBA00022692"/>
    </source>
</evidence>
<dbReference type="GO" id="GO:0030867">
    <property type="term" value="C:rough endoplasmic reticulum membrane"/>
    <property type="evidence" value="ECO:0007669"/>
    <property type="project" value="UniProtKB-SubCell"/>
</dbReference>
<feature type="region of interest" description="Disordered" evidence="8">
    <location>
        <begin position="316"/>
        <end position="347"/>
    </location>
</feature>
<feature type="compositionally biased region" description="Polar residues" evidence="8">
    <location>
        <begin position="424"/>
        <end position="437"/>
    </location>
</feature>
<feature type="compositionally biased region" description="Low complexity" evidence="8">
    <location>
        <begin position="28"/>
        <end position="39"/>
    </location>
</feature>
<dbReference type="PANTHER" id="PTHR13289:SF3">
    <property type="entry name" value="BIFOCAL, ISOFORM F"/>
    <property type="match status" value="1"/>
</dbReference>
<evidence type="ECO:0000256" key="1">
    <source>
        <dbReference type="ARBA" id="ARBA00004232"/>
    </source>
</evidence>
<dbReference type="OrthoDB" id="6517071at2759"/>
<accession>A0A653BVA6</accession>
<feature type="compositionally biased region" description="Polar residues" evidence="8">
    <location>
        <begin position="61"/>
        <end position="70"/>
    </location>
</feature>
<dbReference type="InterPro" id="IPR019130">
    <property type="entry name" value="Macoilin"/>
</dbReference>
<feature type="region of interest" description="Disordered" evidence="8">
    <location>
        <begin position="26"/>
        <end position="70"/>
    </location>
</feature>
<keyword evidence="10" id="KW-1185">Reference proteome</keyword>
<reference evidence="9 10" key="1">
    <citation type="submission" date="2019-01" db="EMBL/GenBank/DDBJ databases">
        <authorList>
            <person name="Sayadi A."/>
        </authorList>
    </citation>
    <scope>NUCLEOTIDE SEQUENCE [LARGE SCALE GENOMIC DNA]</scope>
</reference>
<keyword evidence="5" id="KW-1133">Transmembrane helix</keyword>
<keyword evidence="4" id="KW-0256">Endoplasmic reticulum</keyword>
<evidence type="ECO:0000256" key="8">
    <source>
        <dbReference type="SAM" id="MobiDB-lite"/>
    </source>
</evidence>
<evidence type="ECO:0000256" key="6">
    <source>
        <dbReference type="ARBA" id="ARBA00023136"/>
    </source>
</evidence>
<protein>
    <submittedName>
        <fullName evidence="9">Uncharacterized protein</fullName>
    </submittedName>
</protein>
<keyword evidence="6" id="KW-0472">Membrane</keyword>